<proteinExistence type="predicted"/>
<keyword evidence="2" id="KW-1185">Reference proteome</keyword>
<dbReference type="STRING" id="112903.SAMN04490178_10829"/>
<dbReference type="InterPro" id="IPR036388">
    <property type="entry name" value="WH-like_DNA-bd_sf"/>
</dbReference>
<organism evidence="1 2">
    <name type="scientific">Propionispora vibrioides</name>
    <dbReference type="NCBI Taxonomy" id="112903"/>
    <lineage>
        <taxon>Bacteria</taxon>
        <taxon>Bacillati</taxon>
        <taxon>Bacillota</taxon>
        <taxon>Negativicutes</taxon>
        <taxon>Selenomonadales</taxon>
        <taxon>Sporomusaceae</taxon>
        <taxon>Propionispora</taxon>
    </lineage>
</organism>
<protein>
    <submittedName>
        <fullName evidence="1">Uncharacterized protein</fullName>
    </submittedName>
</protein>
<evidence type="ECO:0000313" key="1">
    <source>
        <dbReference type="EMBL" id="SEO98130.1"/>
    </source>
</evidence>
<name>A0A1H8U4D2_9FIRM</name>
<accession>A0A1H8U4D2</accession>
<dbReference type="AlphaFoldDB" id="A0A1H8U4D2"/>
<reference evidence="1 2" key="1">
    <citation type="submission" date="2016-10" db="EMBL/GenBank/DDBJ databases">
        <authorList>
            <person name="de Groot N.N."/>
        </authorList>
    </citation>
    <scope>NUCLEOTIDE SEQUENCE [LARGE SCALE GENOMIC DNA]</scope>
    <source>
        <strain evidence="1 2">DSM 13305</strain>
    </source>
</reference>
<sequence length="98" mass="10883">MRPRESREIRGRILKILDANYPFPAGDHLISQILTDARYCCSPAEVETHLTYLSEKGYLETEKVKSEELGITRILARLTAAGKDLLEGSIPADPGVTL</sequence>
<dbReference type="RefSeq" id="WP_091745670.1">
    <property type="nucleotide sequence ID" value="NZ_FODY01000008.1"/>
</dbReference>
<evidence type="ECO:0000313" key="2">
    <source>
        <dbReference type="Proteomes" id="UP000198847"/>
    </source>
</evidence>
<dbReference type="Proteomes" id="UP000198847">
    <property type="component" value="Unassembled WGS sequence"/>
</dbReference>
<dbReference type="EMBL" id="FODY01000008">
    <property type="protein sequence ID" value="SEO98130.1"/>
    <property type="molecule type" value="Genomic_DNA"/>
</dbReference>
<dbReference type="OrthoDB" id="1684951at2"/>
<gene>
    <name evidence="1" type="ORF">SAMN04490178_10829</name>
</gene>
<dbReference type="Gene3D" id="1.10.10.10">
    <property type="entry name" value="Winged helix-like DNA-binding domain superfamily/Winged helix DNA-binding domain"/>
    <property type="match status" value="1"/>
</dbReference>